<dbReference type="InterPro" id="IPR006638">
    <property type="entry name" value="Elp3/MiaA/NifB-like_rSAM"/>
</dbReference>
<evidence type="ECO:0000259" key="1">
    <source>
        <dbReference type="PROSITE" id="PS51918"/>
    </source>
</evidence>
<organism evidence="2">
    <name type="scientific">marine metagenome</name>
    <dbReference type="NCBI Taxonomy" id="408172"/>
    <lineage>
        <taxon>unclassified sequences</taxon>
        <taxon>metagenomes</taxon>
        <taxon>ecological metagenomes</taxon>
    </lineage>
</organism>
<dbReference type="PROSITE" id="PS51918">
    <property type="entry name" value="RADICAL_SAM"/>
    <property type="match status" value="1"/>
</dbReference>
<dbReference type="GO" id="GO:0006779">
    <property type="term" value="P:porphyrin-containing compound biosynthetic process"/>
    <property type="evidence" value="ECO:0007669"/>
    <property type="project" value="TreeGrafter"/>
</dbReference>
<dbReference type="EMBL" id="UINC01045983">
    <property type="protein sequence ID" value="SVB53401.1"/>
    <property type="molecule type" value="Genomic_DNA"/>
</dbReference>
<proteinExistence type="predicted"/>
<dbReference type="SFLD" id="SFLDG01065">
    <property type="entry name" value="anaerobic_coproporphyrinogen-I"/>
    <property type="match status" value="1"/>
</dbReference>
<feature type="domain" description="Radical SAM core" evidence="1">
    <location>
        <begin position="1"/>
        <end position="197"/>
    </location>
</feature>
<dbReference type="GO" id="GO:0051539">
    <property type="term" value="F:4 iron, 4 sulfur cluster binding"/>
    <property type="evidence" value="ECO:0007669"/>
    <property type="project" value="TreeGrafter"/>
</dbReference>
<feature type="non-terminal residue" evidence="2">
    <location>
        <position position="197"/>
    </location>
</feature>
<dbReference type="Gene3D" id="3.80.30.20">
    <property type="entry name" value="tm_1862 like domain"/>
    <property type="match status" value="1"/>
</dbReference>
<dbReference type="InterPro" id="IPR034505">
    <property type="entry name" value="Coproporphyrinogen-III_oxidase"/>
</dbReference>
<dbReference type="InterPro" id="IPR023404">
    <property type="entry name" value="rSAM_horseshoe"/>
</dbReference>
<dbReference type="SFLD" id="SFLDS00029">
    <property type="entry name" value="Radical_SAM"/>
    <property type="match status" value="1"/>
</dbReference>
<gene>
    <name evidence="2" type="ORF">METZ01_LOCUS206255</name>
</gene>
<dbReference type="InterPro" id="IPR007197">
    <property type="entry name" value="rSAM"/>
</dbReference>
<dbReference type="PANTHER" id="PTHR13932">
    <property type="entry name" value="COPROPORPHYRINIGEN III OXIDASE"/>
    <property type="match status" value="1"/>
</dbReference>
<evidence type="ECO:0000313" key="2">
    <source>
        <dbReference type="EMBL" id="SVB53401.1"/>
    </source>
</evidence>
<dbReference type="InterPro" id="IPR058240">
    <property type="entry name" value="rSAM_sf"/>
</dbReference>
<sequence length="197" mass="21484">MGTTDSIALYIHIPWCIRKCPYCDFNSHAIRQPVTSTIQAVSTSLDPELETAYIRRLLNDLDNEISHLERPRKLSSIFIGGGTPSLLSESAINQLFTGINKVLPLQTDTECTVEANPGSSDINCFRAFHGAGVNRLSLGIQSFSDAALKQLGRVHNQAAARKAFTAARSAGFENINVDLMHGLPGQTFDAAMHDLDQ</sequence>
<dbReference type="SUPFAM" id="SSF102114">
    <property type="entry name" value="Radical SAM enzymes"/>
    <property type="match status" value="1"/>
</dbReference>
<name>A0A382ETX9_9ZZZZ</name>
<protein>
    <recommendedName>
        <fullName evidence="1">Radical SAM core domain-containing protein</fullName>
    </recommendedName>
</protein>
<dbReference type="AlphaFoldDB" id="A0A382ETX9"/>
<accession>A0A382ETX9</accession>
<reference evidence="2" key="1">
    <citation type="submission" date="2018-05" db="EMBL/GenBank/DDBJ databases">
        <authorList>
            <person name="Lanie J.A."/>
            <person name="Ng W.-L."/>
            <person name="Kazmierczak K.M."/>
            <person name="Andrzejewski T.M."/>
            <person name="Davidsen T.M."/>
            <person name="Wayne K.J."/>
            <person name="Tettelin H."/>
            <person name="Glass J.I."/>
            <person name="Rusch D."/>
            <person name="Podicherti R."/>
            <person name="Tsui H.-C.T."/>
            <person name="Winkler M.E."/>
        </authorList>
    </citation>
    <scope>NUCLEOTIDE SEQUENCE</scope>
</reference>
<dbReference type="GO" id="GO:0003824">
    <property type="term" value="F:catalytic activity"/>
    <property type="evidence" value="ECO:0007669"/>
    <property type="project" value="InterPro"/>
</dbReference>
<dbReference type="Pfam" id="PF04055">
    <property type="entry name" value="Radical_SAM"/>
    <property type="match status" value="1"/>
</dbReference>
<dbReference type="GO" id="GO:0005737">
    <property type="term" value="C:cytoplasm"/>
    <property type="evidence" value="ECO:0007669"/>
    <property type="project" value="TreeGrafter"/>
</dbReference>
<dbReference type="PANTHER" id="PTHR13932:SF5">
    <property type="entry name" value="RADICAL S-ADENOSYL METHIONINE DOMAIN-CONTAINING PROTEIN 1, MITOCHONDRIAL"/>
    <property type="match status" value="1"/>
</dbReference>
<dbReference type="SMART" id="SM00729">
    <property type="entry name" value="Elp3"/>
    <property type="match status" value="1"/>
</dbReference>